<evidence type="ECO:0000313" key="2">
    <source>
        <dbReference type="EMBL" id="KAK1749380.1"/>
    </source>
</evidence>
<dbReference type="Proteomes" id="UP001239445">
    <property type="component" value="Unassembled WGS sequence"/>
</dbReference>
<organism evidence="2 3">
    <name type="scientific">Echria macrotheca</name>
    <dbReference type="NCBI Taxonomy" id="438768"/>
    <lineage>
        <taxon>Eukaryota</taxon>
        <taxon>Fungi</taxon>
        <taxon>Dikarya</taxon>
        <taxon>Ascomycota</taxon>
        <taxon>Pezizomycotina</taxon>
        <taxon>Sordariomycetes</taxon>
        <taxon>Sordariomycetidae</taxon>
        <taxon>Sordariales</taxon>
        <taxon>Schizotheciaceae</taxon>
        <taxon>Echria</taxon>
    </lineage>
</organism>
<dbReference type="InterPro" id="IPR047975">
    <property type="entry name" value="Heme_bind_FMP"/>
</dbReference>
<proteinExistence type="predicted"/>
<reference evidence="2" key="1">
    <citation type="submission" date="2023-06" db="EMBL/GenBank/DDBJ databases">
        <title>Genome-scale phylogeny and comparative genomics of the fungal order Sordariales.</title>
        <authorList>
            <consortium name="Lawrence Berkeley National Laboratory"/>
            <person name="Hensen N."/>
            <person name="Bonometti L."/>
            <person name="Westerberg I."/>
            <person name="Brannstrom I.O."/>
            <person name="Guillou S."/>
            <person name="Cros-Aarteil S."/>
            <person name="Calhoun S."/>
            <person name="Haridas S."/>
            <person name="Kuo A."/>
            <person name="Mondo S."/>
            <person name="Pangilinan J."/>
            <person name="Riley R."/>
            <person name="Labutti K."/>
            <person name="Andreopoulos B."/>
            <person name="Lipzen A."/>
            <person name="Chen C."/>
            <person name="Yanf M."/>
            <person name="Daum C."/>
            <person name="Ng V."/>
            <person name="Clum A."/>
            <person name="Steindorff A."/>
            <person name="Ohm R."/>
            <person name="Martin F."/>
            <person name="Silar P."/>
            <person name="Natvig D."/>
            <person name="Lalanne C."/>
            <person name="Gautier V."/>
            <person name="Ament-Velasquez S.L."/>
            <person name="Kruys A."/>
            <person name="Hutchinson M.I."/>
            <person name="Powell A.J."/>
            <person name="Barry K."/>
            <person name="Miller A.N."/>
            <person name="Grigoriev I.V."/>
            <person name="Debuchy R."/>
            <person name="Gladieux P."/>
            <person name="Thoren M.H."/>
            <person name="Johannesson H."/>
        </authorList>
    </citation>
    <scope>NUCLEOTIDE SEQUENCE</scope>
    <source>
        <strain evidence="2">PSN4</strain>
    </source>
</reference>
<evidence type="ECO:0000256" key="1">
    <source>
        <dbReference type="SAM" id="MobiDB-lite"/>
    </source>
</evidence>
<dbReference type="NCBIfam" id="NF040572">
    <property type="entry name" value="heme_bind_FMP"/>
    <property type="match status" value="1"/>
</dbReference>
<feature type="region of interest" description="Disordered" evidence="1">
    <location>
        <begin position="61"/>
        <end position="101"/>
    </location>
</feature>
<feature type="region of interest" description="Disordered" evidence="1">
    <location>
        <begin position="36"/>
        <end position="55"/>
    </location>
</feature>
<name>A0AAJ0B1C4_9PEZI</name>
<sequence>MASSEIKPDGRVVAPLNITNPVPFLNLRGFRWDDKGGAAQQAEDGAEQAAAEHHGDQAPIGAAHAEHSHPPPMGIAGGPGPFGPGGPGPPPPPPLPFPLSQFQGSFAGNGFNMIFRPLASAFKDEDTATTPPKGSDGPTDNILELNLTTEQWTFGQPLGSIPNRGLGPEPDIFLGGLPYLQTVQNVLNRDTGKGDNPEPKDIHFEPGVWLFVPKASFNASDSVVRMASIPHGTTINAQGPVPTKVQGTALGGVSGPPDHDVIDARPFLFGQAGNPFTSGTFKSLDADTPNSLRRPIDLSKFNAKGSGRITTEIIQNPNLILKSVTDTQTITETITFEVATGPPTTKFNGGGTANISFLAGPPKDPKILDAGPGNNPTAHAAFMKSKWWIETVQYQVNIPKMSPKAIILLKPTIPATSLAPTPVFAVTAPAAGVTAPKTVTIPGIQIQYSQTVNLDFFGITWPHVSLASLVPTDPQPFQLA</sequence>
<dbReference type="EMBL" id="MU839859">
    <property type="protein sequence ID" value="KAK1749380.1"/>
    <property type="molecule type" value="Genomic_DNA"/>
</dbReference>
<dbReference type="AlphaFoldDB" id="A0AAJ0B1C4"/>
<gene>
    <name evidence="2" type="ORF">QBC47DRAFT_312005</name>
</gene>
<feature type="compositionally biased region" description="Pro residues" evidence="1">
    <location>
        <begin position="81"/>
        <end position="97"/>
    </location>
</feature>
<comment type="caution">
    <text evidence="2">The sequence shown here is derived from an EMBL/GenBank/DDBJ whole genome shotgun (WGS) entry which is preliminary data.</text>
</comment>
<keyword evidence="3" id="KW-1185">Reference proteome</keyword>
<accession>A0AAJ0B1C4</accession>
<evidence type="ECO:0000313" key="3">
    <source>
        <dbReference type="Proteomes" id="UP001239445"/>
    </source>
</evidence>
<feature type="compositionally biased region" description="Low complexity" evidence="1">
    <location>
        <begin position="37"/>
        <end position="49"/>
    </location>
</feature>
<protein>
    <submittedName>
        <fullName evidence="2">Uncharacterized protein</fullName>
    </submittedName>
</protein>